<keyword evidence="5 6" id="KW-0472">Membrane</keyword>
<dbReference type="PATRIC" id="fig|1796491.3.peg.744"/>
<dbReference type="AlphaFoldDB" id="A0A139BW86"/>
<evidence type="ECO:0000256" key="2">
    <source>
        <dbReference type="ARBA" id="ARBA00022475"/>
    </source>
</evidence>
<name>A0A139BW86_9PROT</name>
<proteinExistence type="predicted"/>
<evidence type="ECO:0000256" key="6">
    <source>
        <dbReference type="SAM" id="Phobius"/>
    </source>
</evidence>
<evidence type="ECO:0000259" key="7">
    <source>
        <dbReference type="Pfam" id="PF02706"/>
    </source>
</evidence>
<comment type="caution">
    <text evidence="8">The sequence shown here is derived from an EMBL/GenBank/DDBJ whole genome shotgun (WGS) entry which is preliminary data.</text>
</comment>
<protein>
    <submittedName>
        <fullName evidence="8">Lipopolysaccharide biosynthesis protein</fullName>
    </submittedName>
</protein>
<dbReference type="PANTHER" id="PTHR32309">
    <property type="entry name" value="TYROSINE-PROTEIN KINASE"/>
    <property type="match status" value="1"/>
</dbReference>
<reference evidence="8 9" key="1">
    <citation type="submission" date="2016-02" db="EMBL/GenBank/DDBJ databases">
        <authorList>
            <person name="Wen L."/>
            <person name="He K."/>
            <person name="Yang H."/>
        </authorList>
    </citation>
    <scope>NUCLEOTIDE SEQUENCE [LARGE SCALE GENOMIC DNA]</scope>
    <source>
        <strain evidence="8">ShG14-8</strain>
    </source>
</reference>
<keyword evidence="2" id="KW-1003">Cell membrane</keyword>
<dbReference type="Proteomes" id="UP000070578">
    <property type="component" value="Unassembled WGS sequence"/>
</dbReference>
<keyword evidence="3 6" id="KW-0812">Transmembrane</keyword>
<dbReference type="InterPro" id="IPR003856">
    <property type="entry name" value="LPS_length_determ_N"/>
</dbReference>
<dbReference type="GO" id="GO:0005886">
    <property type="term" value="C:plasma membrane"/>
    <property type="evidence" value="ECO:0007669"/>
    <property type="project" value="UniProtKB-SubCell"/>
</dbReference>
<gene>
    <name evidence="8" type="ORF">AWT59_0684</name>
</gene>
<evidence type="ECO:0000313" key="9">
    <source>
        <dbReference type="Proteomes" id="UP000070578"/>
    </source>
</evidence>
<sequence>MTESVQNQMPQQPEDEIDLLDILIVVAKNKKMILRNTLVAALIAVAVSFLMPKLYTASTTIMPPQQGQSTTAAMLAQMGGLAGMAGTSLGIKNPADLYIGMLKSRTVADDLVKRFDL</sequence>
<comment type="subcellular location">
    <subcellularLocation>
        <location evidence="1">Cell membrane</location>
        <topology evidence="1">Multi-pass membrane protein</topology>
    </subcellularLocation>
</comment>
<dbReference type="EMBL" id="LSLI01000009">
    <property type="protein sequence ID" value="KXS33251.1"/>
    <property type="molecule type" value="Genomic_DNA"/>
</dbReference>
<feature type="domain" description="Polysaccharide chain length determinant N-terminal" evidence="7">
    <location>
        <begin position="15"/>
        <end position="113"/>
    </location>
</feature>
<evidence type="ECO:0000256" key="1">
    <source>
        <dbReference type="ARBA" id="ARBA00004651"/>
    </source>
</evidence>
<feature type="transmembrane region" description="Helical" evidence="6">
    <location>
        <begin position="71"/>
        <end position="91"/>
    </location>
</feature>
<dbReference type="Pfam" id="PF02706">
    <property type="entry name" value="Wzz"/>
    <property type="match status" value="1"/>
</dbReference>
<organism evidence="8 9">
    <name type="scientific">Candidatus Gallionella acididurans</name>
    <dbReference type="NCBI Taxonomy" id="1796491"/>
    <lineage>
        <taxon>Bacteria</taxon>
        <taxon>Pseudomonadati</taxon>
        <taxon>Pseudomonadota</taxon>
        <taxon>Betaproteobacteria</taxon>
        <taxon>Nitrosomonadales</taxon>
        <taxon>Gallionellaceae</taxon>
        <taxon>Gallionella</taxon>
    </lineage>
</organism>
<feature type="transmembrane region" description="Helical" evidence="6">
    <location>
        <begin position="33"/>
        <end position="51"/>
    </location>
</feature>
<evidence type="ECO:0000256" key="3">
    <source>
        <dbReference type="ARBA" id="ARBA00022692"/>
    </source>
</evidence>
<evidence type="ECO:0000313" key="8">
    <source>
        <dbReference type="EMBL" id="KXS33251.1"/>
    </source>
</evidence>
<evidence type="ECO:0000256" key="4">
    <source>
        <dbReference type="ARBA" id="ARBA00022989"/>
    </source>
</evidence>
<feature type="non-terminal residue" evidence="8">
    <location>
        <position position="117"/>
    </location>
</feature>
<accession>A0A139BW86</accession>
<reference evidence="8 9" key="2">
    <citation type="submission" date="2016-03" db="EMBL/GenBank/DDBJ databases">
        <title>New uncultured bacterium of the family Gallionellaceae from acid mine drainage: description and reconstruction of genome based on metagenomic analysis of microbial community.</title>
        <authorList>
            <person name="Kadnikov V."/>
            <person name="Ivasenko D."/>
            <person name="Beletsky A."/>
            <person name="Mardanov A."/>
            <person name="Danilova E."/>
            <person name="Pimenov N."/>
            <person name="Karnachuk O."/>
            <person name="Ravin N."/>
        </authorList>
    </citation>
    <scope>NUCLEOTIDE SEQUENCE [LARGE SCALE GENOMIC DNA]</scope>
    <source>
        <strain evidence="8">ShG14-8</strain>
    </source>
</reference>
<dbReference type="PANTHER" id="PTHR32309:SF13">
    <property type="entry name" value="FERRIC ENTEROBACTIN TRANSPORT PROTEIN FEPE"/>
    <property type="match status" value="1"/>
</dbReference>
<dbReference type="GO" id="GO:0004713">
    <property type="term" value="F:protein tyrosine kinase activity"/>
    <property type="evidence" value="ECO:0007669"/>
    <property type="project" value="TreeGrafter"/>
</dbReference>
<evidence type="ECO:0000256" key="5">
    <source>
        <dbReference type="ARBA" id="ARBA00023136"/>
    </source>
</evidence>
<keyword evidence="4 6" id="KW-1133">Transmembrane helix</keyword>
<dbReference type="InterPro" id="IPR050445">
    <property type="entry name" value="Bact_polysacc_biosynth/exp"/>
</dbReference>